<keyword evidence="2" id="KW-1003">Cell membrane</keyword>
<organism evidence="8 9">
    <name type="scientific">Ruficoccus amylovorans</name>
    <dbReference type="NCBI Taxonomy" id="1804625"/>
    <lineage>
        <taxon>Bacteria</taxon>
        <taxon>Pseudomonadati</taxon>
        <taxon>Verrucomicrobiota</taxon>
        <taxon>Opitutia</taxon>
        <taxon>Puniceicoccales</taxon>
        <taxon>Cerasicoccaceae</taxon>
        <taxon>Ruficoccus</taxon>
    </lineage>
</organism>
<evidence type="ECO:0000256" key="5">
    <source>
        <dbReference type="ARBA" id="ARBA00023136"/>
    </source>
</evidence>
<reference evidence="8 9" key="1">
    <citation type="submission" date="2020-07" db="EMBL/GenBank/DDBJ databases">
        <authorList>
            <person name="Feng X."/>
        </authorList>
    </citation>
    <scope>NUCLEOTIDE SEQUENCE [LARGE SCALE GENOMIC DNA]</scope>
    <source>
        <strain evidence="8 9">JCM31066</strain>
    </source>
</reference>
<dbReference type="EMBL" id="JACHVB010000021">
    <property type="protein sequence ID" value="MBC2594294.1"/>
    <property type="molecule type" value="Genomic_DNA"/>
</dbReference>
<protein>
    <submittedName>
        <fullName evidence="8">ComEC/Rec2 family competence protein</fullName>
    </submittedName>
</protein>
<dbReference type="Pfam" id="PF03772">
    <property type="entry name" value="Competence"/>
    <property type="match status" value="1"/>
</dbReference>
<evidence type="ECO:0000256" key="6">
    <source>
        <dbReference type="SAM" id="Phobius"/>
    </source>
</evidence>
<feature type="transmembrane region" description="Helical" evidence="6">
    <location>
        <begin position="40"/>
        <end position="59"/>
    </location>
</feature>
<evidence type="ECO:0000313" key="8">
    <source>
        <dbReference type="EMBL" id="MBC2594294.1"/>
    </source>
</evidence>
<keyword evidence="5 6" id="KW-0472">Membrane</keyword>
<feature type="transmembrane region" description="Helical" evidence="6">
    <location>
        <begin position="297"/>
        <end position="330"/>
    </location>
</feature>
<proteinExistence type="predicted"/>
<evidence type="ECO:0000259" key="7">
    <source>
        <dbReference type="Pfam" id="PF03772"/>
    </source>
</evidence>
<dbReference type="RefSeq" id="WP_185675281.1">
    <property type="nucleotide sequence ID" value="NZ_JACHVB010000021.1"/>
</dbReference>
<feature type="transmembrane region" description="Helical" evidence="6">
    <location>
        <begin position="407"/>
        <end position="429"/>
    </location>
</feature>
<keyword evidence="9" id="KW-1185">Reference proteome</keyword>
<feature type="transmembrane region" description="Helical" evidence="6">
    <location>
        <begin position="449"/>
        <end position="480"/>
    </location>
</feature>
<feature type="transmembrane region" description="Helical" evidence="6">
    <location>
        <begin position="367"/>
        <end position="386"/>
    </location>
</feature>
<dbReference type="AlphaFoldDB" id="A0A842HFJ6"/>
<dbReference type="Proteomes" id="UP000546464">
    <property type="component" value="Unassembled WGS sequence"/>
</dbReference>
<feature type="transmembrane region" description="Helical" evidence="6">
    <location>
        <begin position="71"/>
        <end position="89"/>
    </location>
</feature>
<evidence type="ECO:0000313" key="9">
    <source>
        <dbReference type="Proteomes" id="UP000546464"/>
    </source>
</evidence>
<dbReference type="NCBIfam" id="TIGR00360">
    <property type="entry name" value="ComEC_N-term"/>
    <property type="match status" value="1"/>
</dbReference>
<name>A0A842HFJ6_9BACT</name>
<keyword evidence="4 6" id="KW-1133">Transmembrane helix</keyword>
<comment type="caution">
    <text evidence="8">The sequence shown here is derived from an EMBL/GenBank/DDBJ whole genome shotgun (WGS) entry which is preliminary data.</text>
</comment>
<keyword evidence="3 6" id="KW-0812">Transmembrane</keyword>
<dbReference type="PANTHER" id="PTHR30619:SF7">
    <property type="entry name" value="BETA-LACTAMASE DOMAIN PROTEIN"/>
    <property type="match status" value="1"/>
</dbReference>
<comment type="subcellular location">
    <subcellularLocation>
        <location evidence="1">Cell membrane</location>
        <topology evidence="1">Multi-pass membrane protein</topology>
    </subcellularLocation>
</comment>
<feature type="transmembrane region" description="Helical" evidence="6">
    <location>
        <begin position="514"/>
        <end position="531"/>
    </location>
</feature>
<evidence type="ECO:0000256" key="3">
    <source>
        <dbReference type="ARBA" id="ARBA00022692"/>
    </source>
</evidence>
<feature type="transmembrane region" description="Helical" evidence="6">
    <location>
        <begin position="269"/>
        <end position="291"/>
    </location>
</feature>
<dbReference type="InterPro" id="IPR052159">
    <property type="entry name" value="Competence_DNA_uptake"/>
</dbReference>
<evidence type="ECO:0000256" key="4">
    <source>
        <dbReference type="ARBA" id="ARBA00022989"/>
    </source>
</evidence>
<sequence>MAADRPDESAPRTDGHAPLLWLAVPLVWGYILAHTLGGALPVWGLAALGLAVGAAALVLTCREGWFVRPVWGFLILTAGVLLAWAYYLVREPSSAPVGDFIPREGEVVLEVGRLFQTNPKYARISGLGTIVTSPAWRPQLAGQAVAFSLWTEGIEEGGILPGALIRARGKIARLDTKPDLNDFEQYLVNSGYPLQLSQGSLLGVERPAGAFRQWCRSVNRRLAGALGEGAVSPDTRALAGVATAMFLGDKAALGREQKETFIASGTMHLFAVSGLHVGIIAGTLALALRLVRVSGPVAAVVGLGLLFFYVQVIGVPPSALRAFLMVAFYWGAQVVRRKPAPFSALLASAVAVLLIDPRQLFGAGFQLSYLIVAALLLYAVPLTEWANARLDPYRLIPLNSLRRWQRFLRWAMRGLNASLAVSATAFIFATPLTVAYFHIFAPGAIFLNLILVPLATGVIVLALVSGVLGLAGAGAVCVWINTLSWAVVWEMWTVVSAAVAVPGGFWQARFAHEWLAPLTTLLLLGSLLVVARRARTRPVVYLLPVVILAPVLVFGVNFAKL</sequence>
<dbReference type="InterPro" id="IPR004477">
    <property type="entry name" value="ComEC_N"/>
</dbReference>
<feature type="transmembrane region" description="Helical" evidence="6">
    <location>
        <begin position="487"/>
        <end position="508"/>
    </location>
</feature>
<accession>A0A842HFJ6</accession>
<evidence type="ECO:0000256" key="2">
    <source>
        <dbReference type="ARBA" id="ARBA00022475"/>
    </source>
</evidence>
<evidence type="ECO:0000256" key="1">
    <source>
        <dbReference type="ARBA" id="ARBA00004651"/>
    </source>
</evidence>
<dbReference type="GO" id="GO:0005886">
    <property type="term" value="C:plasma membrane"/>
    <property type="evidence" value="ECO:0007669"/>
    <property type="project" value="UniProtKB-SubCell"/>
</dbReference>
<gene>
    <name evidence="8" type="ORF">H5P28_08470</name>
</gene>
<feature type="transmembrane region" description="Helical" evidence="6">
    <location>
        <begin position="15"/>
        <end position="33"/>
    </location>
</feature>
<feature type="transmembrane region" description="Helical" evidence="6">
    <location>
        <begin position="538"/>
        <end position="559"/>
    </location>
</feature>
<dbReference type="PANTHER" id="PTHR30619">
    <property type="entry name" value="DNA INTERNALIZATION/COMPETENCE PROTEIN COMEC/REC2"/>
    <property type="match status" value="1"/>
</dbReference>
<feature type="domain" description="ComEC/Rec2-related protein" evidence="7">
    <location>
        <begin position="245"/>
        <end position="531"/>
    </location>
</feature>